<feature type="signal peptide" evidence="1">
    <location>
        <begin position="1"/>
        <end position="27"/>
    </location>
</feature>
<comment type="caution">
    <text evidence="2">The sequence shown here is derived from an EMBL/GenBank/DDBJ whole genome shotgun (WGS) entry which is preliminary data.</text>
</comment>
<accession>A0A2S5TH66</accession>
<dbReference type="EMBL" id="PSNW01000004">
    <property type="protein sequence ID" value="PPE74301.1"/>
    <property type="molecule type" value="Genomic_DNA"/>
</dbReference>
<organism evidence="2 3">
    <name type="scientific">Solimonas fluminis</name>
    <dbReference type="NCBI Taxonomy" id="2086571"/>
    <lineage>
        <taxon>Bacteria</taxon>
        <taxon>Pseudomonadati</taxon>
        <taxon>Pseudomonadota</taxon>
        <taxon>Gammaproteobacteria</taxon>
        <taxon>Nevskiales</taxon>
        <taxon>Nevskiaceae</taxon>
        <taxon>Solimonas</taxon>
    </lineage>
</organism>
<feature type="chain" id="PRO_5015753212" description="Lipoprotein" evidence="1">
    <location>
        <begin position="28"/>
        <end position="127"/>
    </location>
</feature>
<dbReference type="RefSeq" id="WP_104230189.1">
    <property type="nucleotide sequence ID" value="NZ_PSNW01000004.1"/>
</dbReference>
<sequence length="127" mass="14113">MRNDSCSGKGMSLLRCLPILLPAAALGACATTWEPEPAPPPPPPRPTYVPAHMLVQRCREVAPQVHPWRARQIHSAILQFELSRAYRRGASGMKPMDRQRAEAQEREAWSVLWETCQPVLAAAPRAP</sequence>
<protein>
    <recommendedName>
        <fullName evidence="4">Lipoprotein</fullName>
    </recommendedName>
</protein>
<keyword evidence="3" id="KW-1185">Reference proteome</keyword>
<dbReference type="AlphaFoldDB" id="A0A2S5TH66"/>
<evidence type="ECO:0000313" key="3">
    <source>
        <dbReference type="Proteomes" id="UP000238220"/>
    </source>
</evidence>
<evidence type="ECO:0000256" key="1">
    <source>
        <dbReference type="SAM" id="SignalP"/>
    </source>
</evidence>
<name>A0A2S5TH66_9GAMM</name>
<evidence type="ECO:0000313" key="2">
    <source>
        <dbReference type="EMBL" id="PPE74301.1"/>
    </source>
</evidence>
<keyword evidence="1" id="KW-0732">Signal</keyword>
<dbReference type="PROSITE" id="PS51257">
    <property type="entry name" value="PROKAR_LIPOPROTEIN"/>
    <property type="match status" value="1"/>
</dbReference>
<reference evidence="2 3" key="1">
    <citation type="submission" date="2018-02" db="EMBL/GenBank/DDBJ databases">
        <title>Genome sequencing of Solimonas sp. HR-BB.</title>
        <authorList>
            <person name="Lee Y."/>
            <person name="Jeon C.O."/>
        </authorList>
    </citation>
    <scope>NUCLEOTIDE SEQUENCE [LARGE SCALE GENOMIC DNA]</scope>
    <source>
        <strain evidence="2 3">HR-BB</strain>
    </source>
</reference>
<dbReference type="Proteomes" id="UP000238220">
    <property type="component" value="Unassembled WGS sequence"/>
</dbReference>
<proteinExistence type="predicted"/>
<evidence type="ECO:0008006" key="4">
    <source>
        <dbReference type="Google" id="ProtNLM"/>
    </source>
</evidence>
<gene>
    <name evidence="2" type="ORF">C3942_09745</name>
</gene>
<dbReference type="OrthoDB" id="7079088at2"/>